<keyword evidence="1" id="KW-0647">Proteasome</keyword>
<dbReference type="PANTHER" id="PTHR32170:SF3">
    <property type="entry name" value="PROTEASOME ACTIVATOR COMPLEX SUBUNIT 4"/>
    <property type="match status" value="1"/>
</dbReference>
<organism evidence="1 2">
    <name type="scientific">Eumeta variegata</name>
    <name type="common">Bagworm moth</name>
    <name type="synonym">Eumeta japonica</name>
    <dbReference type="NCBI Taxonomy" id="151549"/>
    <lineage>
        <taxon>Eukaryota</taxon>
        <taxon>Metazoa</taxon>
        <taxon>Ecdysozoa</taxon>
        <taxon>Arthropoda</taxon>
        <taxon>Hexapoda</taxon>
        <taxon>Insecta</taxon>
        <taxon>Pterygota</taxon>
        <taxon>Neoptera</taxon>
        <taxon>Endopterygota</taxon>
        <taxon>Lepidoptera</taxon>
        <taxon>Glossata</taxon>
        <taxon>Ditrysia</taxon>
        <taxon>Tineoidea</taxon>
        <taxon>Psychidae</taxon>
        <taxon>Oiketicinae</taxon>
        <taxon>Eumeta</taxon>
    </lineage>
</organism>
<sequence length="293" mass="32979">MTDDFMRPLVLQSYSDWVESLVPATSFPLTSGIDHFITLDGKNIRLEIIQLLNLVQEKMLKVKSDDTKGFEKLIQLWDRVGGVRSNRSGIHLEARMRSYAALERALDGKGGPLGGGRIRTLLADAARLQDEARADLQSDAGIGNVGLIILNALYELSINTYTSVRRLAQMRLNSFLSHYAYSYRILLPKLTSLLEIGGEGDEWHAKHKGALYIMLGSRMGPLVAKQDWDLIKTLWPAILKSPLSEKPSILRPQTTDRRGAGETVRDRRHTESLVGCLRRNFAHAWTSKIKWKT</sequence>
<dbReference type="GO" id="GO:0070628">
    <property type="term" value="F:proteasome binding"/>
    <property type="evidence" value="ECO:0007669"/>
    <property type="project" value="InterPro"/>
</dbReference>
<dbReference type="Proteomes" id="UP000299102">
    <property type="component" value="Unassembled WGS sequence"/>
</dbReference>
<dbReference type="OrthoDB" id="17907at2759"/>
<name>A0A4C1WWA3_EUMVA</name>
<evidence type="ECO:0000313" key="2">
    <source>
        <dbReference type="Proteomes" id="UP000299102"/>
    </source>
</evidence>
<dbReference type="EMBL" id="BGZK01000644">
    <property type="protein sequence ID" value="GBP54344.1"/>
    <property type="molecule type" value="Genomic_DNA"/>
</dbReference>
<accession>A0A4C1WWA3</accession>
<dbReference type="GO" id="GO:0005634">
    <property type="term" value="C:nucleus"/>
    <property type="evidence" value="ECO:0007669"/>
    <property type="project" value="TreeGrafter"/>
</dbReference>
<reference evidence="1 2" key="1">
    <citation type="journal article" date="2019" name="Commun. Biol.">
        <title>The bagworm genome reveals a unique fibroin gene that provides high tensile strength.</title>
        <authorList>
            <person name="Kono N."/>
            <person name="Nakamura H."/>
            <person name="Ohtoshi R."/>
            <person name="Tomita M."/>
            <person name="Numata K."/>
            <person name="Arakawa K."/>
        </authorList>
    </citation>
    <scope>NUCLEOTIDE SEQUENCE [LARGE SCALE GENOMIC DNA]</scope>
</reference>
<dbReference type="GO" id="GO:0005829">
    <property type="term" value="C:cytosol"/>
    <property type="evidence" value="ECO:0007669"/>
    <property type="project" value="TreeGrafter"/>
</dbReference>
<comment type="caution">
    <text evidence="1">The sequence shown here is derived from an EMBL/GenBank/DDBJ whole genome shotgun (WGS) entry which is preliminary data.</text>
</comment>
<gene>
    <name evidence="1" type="primary">PSME4</name>
    <name evidence="1" type="ORF">EVAR_38578_1</name>
</gene>
<proteinExistence type="predicted"/>
<dbReference type="GO" id="GO:0010499">
    <property type="term" value="P:proteasomal ubiquitin-independent protein catabolic process"/>
    <property type="evidence" value="ECO:0007669"/>
    <property type="project" value="TreeGrafter"/>
</dbReference>
<dbReference type="GO" id="GO:0000502">
    <property type="term" value="C:proteasome complex"/>
    <property type="evidence" value="ECO:0007669"/>
    <property type="project" value="UniProtKB-KW"/>
</dbReference>
<protein>
    <submittedName>
        <fullName evidence="1">Proteasome activator complex subunit 4</fullName>
    </submittedName>
</protein>
<dbReference type="STRING" id="151549.A0A4C1WWA3"/>
<evidence type="ECO:0000313" key="1">
    <source>
        <dbReference type="EMBL" id="GBP54344.1"/>
    </source>
</evidence>
<dbReference type="PANTHER" id="PTHR32170">
    <property type="entry name" value="PROTEASOME ACTIVATOR COMPLEX SUBUNIT 4"/>
    <property type="match status" value="1"/>
</dbReference>
<dbReference type="AlphaFoldDB" id="A0A4C1WWA3"/>
<keyword evidence="2" id="KW-1185">Reference proteome</keyword>
<dbReference type="InterPro" id="IPR035309">
    <property type="entry name" value="PSME4"/>
</dbReference>
<dbReference type="GO" id="GO:0016504">
    <property type="term" value="F:peptidase activator activity"/>
    <property type="evidence" value="ECO:0007669"/>
    <property type="project" value="InterPro"/>
</dbReference>